<dbReference type="PANTHER" id="PTHR45527:SF1">
    <property type="entry name" value="FATTY ACID SYNTHASE"/>
    <property type="match status" value="1"/>
</dbReference>
<dbReference type="Gene3D" id="1.10.1200.10">
    <property type="entry name" value="ACP-like"/>
    <property type="match status" value="2"/>
</dbReference>
<dbReference type="GeneID" id="40925209"/>
<dbReference type="NCBIfam" id="TIGR01733">
    <property type="entry name" value="AA-adenyl-dom"/>
    <property type="match status" value="1"/>
</dbReference>
<dbReference type="InterPro" id="IPR036736">
    <property type="entry name" value="ACP-like_sf"/>
</dbReference>
<dbReference type="Gene3D" id="3.40.50.720">
    <property type="entry name" value="NAD(P)-binding Rossmann-like Domain"/>
    <property type="match status" value="1"/>
</dbReference>
<dbReference type="InterPro" id="IPR020806">
    <property type="entry name" value="PKS_PP-bd"/>
</dbReference>
<dbReference type="RefSeq" id="WP_003632372.1">
    <property type="nucleotide sequence ID" value="NC_013861.1"/>
</dbReference>
<keyword evidence="5" id="KW-0597">Phosphoprotein</keyword>
<dbReference type="HOGENOM" id="CLU_228951_0_0_6"/>
<dbReference type="InterPro" id="IPR000873">
    <property type="entry name" value="AMP-dep_synth/lig_dom"/>
</dbReference>
<name>D3HR03_LEGLN</name>
<protein>
    <submittedName>
        <fullName evidence="9">Putative non-ribosomal peptide synthetase/polyketide synthetase</fullName>
        <ecNumber evidence="9">5.1.1.11</ecNumber>
    </submittedName>
</protein>
<dbReference type="FunFam" id="3.40.50.12780:FF:000012">
    <property type="entry name" value="Non-ribosomal peptide synthetase"/>
    <property type="match status" value="1"/>
</dbReference>
<dbReference type="SMART" id="SM00823">
    <property type="entry name" value="PKS_PP"/>
    <property type="match status" value="2"/>
</dbReference>
<dbReference type="Pfam" id="PF16197">
    <property type="entry name" value="KAsynt_C_assoc"/>
    <property type="match status" value="1"/>
</dbReference>
<dbReference type="Gene3D" id="3.40.50.1820">
    <property type="entry name" value="alpha/beta hydrolase"/>
    <property type="match status" value="1"/>
</dbReference>
<dbReference type="GO" id="GO:0031177">
    <property type="term" value="F:phosphopantetheine binding"/>
    <property type="evidence" value="ECO:0007669"/>
    <property type="project" value="InterPro"/>
</dbReference>
<dbReference type="Gene3D" id="3.40.50.980">
    <property type="match status" value="2"/>
</dbReference>
<evidence type="ECO:0000256" key="6">
    <source>
        <dbReference type="ARBA" id="ARBA00022679"/>
    </source>
</evidence>
<dbReference type="InterPro" id="IPR025110">
    <property type="entry name" value="AMP-bd_C"/>
</dbReference>
<dbReference type="FunFam" id="3.40.50.980:FF:000001">
    <property type="entry name" value="Non-ribosomal peptide synthetase"/>
    <property type="match status" value="1"/>
</dbReference>
<dbReference type="InterPro" id="IPR023213">
    <property type="entry name" value="CAT-like_dom_sf"/>
</dbReference>
<dbReference type="InterPro" id="IPR016039">
    <property type="entry name" value="Thiolase-like"/>
</dbReference>
<dbReference type="Gene3D" id="2.30.38.10">
    <property type="entry name" value="Luciferase, Domain 3"/>
    <property type="match status" value="1"/>
</dbReference>
<proteinExistence type="inferred from homology"/>
<dbReference type="SMART" id="SM00825">
    <property type="entry name" value="PKS_KS"/>
    <property type="match status" value="1"/>
</dbReference>
<dbReference type="InterPro" id="IPR044894">
    <property type="entry name" value="TubC_N_sf"/>
</dbReference>
<evidence type="ECO:0000259" key="7">
    <source>
        <dbReference type="PROSITE" id="PS50075"/>
    </source>
</evidence>
<dbReference type="FunFam" id="1.10.1200.10:FF:000005">
    <property type="entry name" value="Nonribosomal peptide synthetase 1"/>
    <property type="match status" value="1"/>
</dbReference>
<dbReference type="GO" id="GO:0005737">
    <property type="term" value="C:cytoplasm"/>
    <property type="evidence" value="ECO:0007669"/>
    <property type="project" value="TreeGrafter"/>
</dbReference>
<dbReference type="SUPFAM" id="SSF47336">
    <property type="entry name" value="ACP-like"/>
    <property type="match status" value="2"/>
</dbReference>
<dbReference type="InterPro" id="IPR032821">
    <property type="entry name" value="PKS_assoc"/>
</dbReference>
<organism evidence="9 10">
    <name type="scientific">Legionella longbeachae serogroup 1 (strain NSW150)</name>
    <dbReference type="NCBI Taxonomy" id="661367"/>
    <lineage>
        <taxon>Bacteria</taxon>
        <taxon>Pseudomonadati</taxon>
        <taxon>Pseudomonadota</taxon>
        <taxon>Gammaproteobacteria</taxon>
        <taxon>Legionellales</taxon>
        <taxon>Legionellaceae</taxon>
        <taxon>Legionella</taxon>
    </lineage>
</organism>
<sequence>MKINNELHELIQTLKALGVQLQVSGDQLHIKAPPKSLDEPTKERIRTNKKQLIAHLKRAHQKYIPSLDSQKGIWLLQQLAPEAATYNIAGCYEIKGELNIQALQQSLATLQLKHELLRCSAAWLNDDLFFIEDCQTPIPLQVHQLAARNLDITLQEQLNTAFDVQSAPLAKVFINQISEKSELFYLHIVLQHLIADAWSCGILAKDLAFNYWQLSQGLSVEVEQPAYQFSDFAADYRYYKSDSQFKNDADYWQQRLAGCPERLNIPSDNQANNQGATIHERLSAIVWDKINKCFKQLGVSPFQFLSTLFALVLHKYARQEEVVIGYPISGREQQKDESVFGNLINMLPFRVKVDQHCTLKEFILQQKELLLCDWEHKKFPFDHMVRFVPHHHNATHNPLFQHVFVMQNTPMRVDEIEQNKVKLYPYATTNAKFDLCLSAIPFATGELELSLEFHQKIVHPHSAKSILNAFLFLLDTLPLETSVQQLRFIHHPSWESCFISSLTYQSYPLTPTVVELFQQRVIEQPDQIALKWRQEKLSYRQLHEYSNRLAHALQTKGIHTGQLVGVALERNLDLVPLLIALLKIGAAYLPLDVHAPKERLNNILNNAQLQFLITEPHLELTVKHKITLTDLKGIAYQQEIILSPLNASNCAYVIYTSGSTGMPNGVPITHGNLVRLFHSTKRLFNFTAADVWTLFHSYAFDFSVWELWGALVYGGTLVIVPPETAVDPDVFTQLLCEEQVTVLNQTPSAFAALTPSLLIKKPNLRYVILAGEAINTRGLKNWLASNPQSRLFNGYGITETTVFVSFQHITKANVESGSYSPIGLPMDDLKLLILDEHQYPLPQGFPGELVITGPGVSQGYLANPLLSAQRFIKLAQLNSLAYRSGDLVRQLPDGSLEYLGRIDKQVKIRGYRIELGEIETALLNLDQVQEVVVLSNSHSLSAYLVPAPNTQLSEQVLRYELSKHLPQYMVPSHYYFLETLPLTINGKVNHARLHSLQKALPSPQDQEQLPNAMETLLLGVMEQLLNKKIALEDNFFEVGAHSLLLVQAHQRLKEQLQRDLPITLFFEYPNIKKLAQFLQGTSTQATVISTLKTTRSNSVAVIGMACRLPDANTPQQFWDNLSQGKENIRDIPDPECPENTYKSDAPYIARTAWIEDIDKFDAQFFNISAKEAQLIDPQQRILLELAYHALEDAGYSAITQRQNTGIFVSTSLNRYLLFHLLNNTTLQANTHPMLFLLGNDKDFSASRIAYKLNLQGPALNVQTACSSSLVAVHQAIQSIRSQECTMAIAGGISINPKLEGYFYEEGGIGSKDGHCKPFDHKASGTVAGNGGALVVLKNLEAAIADNDRIYAVIKGSAINNDGAEKVGFVAPGISGQTQVIQLALQDAGLDKDSISYVETHGTATQLGDAIELAALHTAYGNEHHPKFLGALKANLGHLDAAAGVCGLVKVIMTLQHKMLPPLIHFERFPDQCSYQAAFTVPQQLTPWIATKRTAAVSSFGIGGTNAHMIVQEYSSDPKPTLTQAKTYHLLLSAKTEQALKDNATRLAAFMQNNIIDLVAVEYTLALTRAHWEHRLLVQGATKEELILQLQSTATQPLEHYEQLQAQIITQGKKTGLKIISLPNYSFARTSFWHPASAHQPKKQAQLYAPAWQQVTREFSSMAHEIDVIFMPPNSDHLFNQALSPRTITIYAGPKYNKLSPTHYVLNPAQNNDYETLWRDIKNHYGVIQRIVYAWSYSRNCEKNAAEWEYDCLLSPMSLLQTLIHHYTNPIILLVCRSYSAKVVPTDSIKADAGLLEGIILTVPQEIPSISIQALDLPANMTLMDKQLLVDWLQGKVYFNTATQKLALRFGCFWLYTWQAYNPVSEKTGIAPQSTVVISGGSGGIAQALATHIVTNYQCKVVCLSRTKKLPQQSTIQMMHCDVTDLEQVQQTFACIAGPIEAIIHLAGQAAEKLFIRKDHHLVKKALTPKTQGTRHLAAMSQHYNIPKLILFSSASSLLGGIGELEYCAANHYMDCFALENNTASQQVLSINWGAWAKLGMRQNLLTNHPQEELTICEALNLFDQAVKSTLPQLAAIPYPLTELKIRYQNHLQQALTVKKAPPSPAFQTPRPILSSSYRPPKQDLEKQLSLIWQRHLGIEQIGLDDNFFELGGDSLTALEMKSETEKILGIELTLDVFMRSQTIDALLKNSQTAPESKDNILVPLTNSSHTQNLFCVHAVMGTVFSFIELAKKVEKHLNFYALQSPQLSNALDYHETIPAIASRYIQSLYRQQPQGPYFIAGWSFGGLIAYEMARQIIANQKTVAHLFIIDMAIPSPTNPQFKLSEEETKARFLMDLEQVVQRPVNEQDPEFESLLAIFTNHVHTTKRYFTTLSDHTALNCPTTLFSASEGIIKSCANSDLGWESYLNDYQRIDLEGDHYSILKNPIVDQLSKLLINKIKGFS</sequence>
<dbReference type="OrthoDB" id="9778690at2"/>
<dbReference type="GO" id="GO:0043041">
    <property type="term" value="P:amino acid activation for nonribosomal peptide biosynthetic process"/>
    <property type="evidence" value="ECO:0007669"/>
    <property type="project" value="TreeGrafter"/>
</dbReference>
<dbReference type="InterPro" id="IPR014030">
    <property type="entry name" value="Ketoacyl_synth_N"/>
</dbReference>
<keyword evidence="4" id="KW-0596">Phosphopantetheine</keyword>
<dbReference type="Gene3D" id="1.10.1240.100">
    <property type="match status" value="1"/>
</dbReference>
<dbReference type="Pfam" id="PF18563">
    <property type="entry name" value="TubC_N"/>
    <property type="match status" value="1"/>
</dbReference>
<reference evidence="9 10" key="1">
    <citation type="journal article" date="2010" name="PLoS Genet.">
        <title>Analysis of the Legionella longbeachae genome and transcriptome uncovers unique strategies to cause Legionnaires' disease.</title>
        <authorList>
            <person name="Cazalet C."/>
            <person name="Gomez-Valero L."/>
            <person name="Rusniok C."/>
            <person name="Lomma M."/>
            <person name="Dervins-Ravault D."/>
            <person name="Newton H."/>
            <person name="Sansom F."/>
            <person name="Jarraud S."/>
            <person name="Zidane N."/>
            <person name="Ma L."/>
            <person name="Bouchier C."/>
            <person name="Etienne J."/>
            <person name="Hartland E."/>
            <person name="Buchrieser C."/>
        </authorList>
    </citation>
    <scope>NUCLEOTIDE SEQUENCE [LARGE SCALE GENOMIC DNA]</scope>
    <source>
        <strain evidence="9 10">NSW150</strain>
    </source>
</reference>
<feature type="domain" description="Carrier" evidence="7">
    <location>
        <begin position="1007"/>
        <end position="1082"/>
    </location>
</feature>
<gene>
    <name evidence="9" type="ordered locus">LLO_0975</name>
</gene>
<accession>D3HR03</accession>
<dbReference type="Pfam" id="PF00501">
    <property type="entry name" value="AMP-binding"/>
    <property type="match status" value="1"/>
</dbReference>
<dbReference type="Pfam" id="PF08659">
    <property type="entry name" value="KR"/>
    <property type="match status" value="1"/>
</dbReference>
<dbReference type="EMBL" id="FN650140">
    <property type="protein sequence ID" value="CBJ11325.1"/>
    <property type="molecule type" value="Genomic_DNA"/>
</dbReference>
<dbReference type="Pfam" id="PF00550">
    <property type="entry name" value="PP-binding"/>
    <property type="match status" value="2"/>
</dbReference>
<dbReference type="EC" id="5.1.1.11" evidence="9"/>
<dbReference type="Gene3D" id="1.10.10.1830">
    <property type="entry name" value="Non-ribosomal peptide synthase, adenylation domain"/>
    <property type="match status" value="1"/>
</dbReference>
<dbReference type="InterPro" id="IPR010071">
    <property type="entry name" value="AA_adenyl_dom"/>
</dbReference>
<keyword evidence="9" id="KW-0413">Isomerase</keyword>
<feature type="domain" description="Ketosynthase family 3 (KS3)" evidence="8">
    <location>
        <begin position="1096"/>
        <end position="1512"/>
    </location>
</feature>
<evidence type="ECO:0000256" key="4">
    <source>
        <dbReference type="ARBA" id="ARBA00022450"/>
    </source>
</evidence>
<evidence type="ECO:0000256" key="5">
    <source>
        <dbReference type="ARBA" id="ARBA00022553"/>
    </source>
</evidence>
<dbReference type="SUPFAM" id="SSF56801">
    <property type="entry name" value="Acetyl-CoA synthetase-like"/>
    <property type="match status" value="1"/>
</dbReference>
<dbReference type="eggNOG" id="COG1020">
    <property type="taxonomic scope" value="Bacteria"/>
</dbReference>
<dbReference type="Pfam" id="PF02801">
    <property type="entry name" value="Ketoacyl-synt_C"/>
    <property type="match status" value="1"/>
</dbReference>
<dbReference type="InterPro" id="IPR001031">
    <property type="entry name" value="Thioesterase"/>
</dbReference>
<dbReference type="InterPro" id="IPR049490">
    <property type="entry name" value="C883_1060-like_KR_N"/>
</dbReference>
<dbReference type="PROSITE" id="PS50075">
    <property type="entry name" value="CARRIER"/>
    <property type="match status" value="2"/>
</dbReference>
<dbReference type="Gene3D" id="3.30.300.30">
    <property type="match status" value="1"/>
</dbReference>
<dbReference type="InterPro" id="IPR045851">
    <property type="entry name" value="AMP-bd_C_sf"/>
</dbReference>
<evidence type="ECO:0000256" key="1">
    <source>
        <dbReference type="ARBA" id="ARBA00001957"/>
    </source>
</evidence>
<dbReference type="SUPFAM" id="SSF51735">
    <property type="entry name" value="NAD(P)-binding Rossmann-fold domains"/>
    <property type="match status" value="1"/>
</dbReference>
<dbReference type="PROSITE" id="PS52004">
    <property type="entry name" value="KS3_2"/>
    <property type="match status" value="1"/>
</dbReference>
<dbReference type="STRING" id="661367.LLO_0975"/>
<dbReference type="Pfam" id="PF00109">
    <property type="entry name" value="ketoacyl-synt"/>
    <property type="match status" value="1"/>
</dbReference>
<dbReference type="SUPFAM" id="SSF53901">
    <property type="entry name" value="Thiolase-like"/>
    <property type="match status" value="1"/>
</dbReference>
<comment type="pathway">
    <text evidence="2">Lipid metabolism; fatty acid biosynthesis.</text>
</comment>
<comment type="cofactor">
    <cofactor evidence="1">
        <name>pantetheine 4'-phosphate</name>
        <dbReference type="ChEBI" id="CHEBI:47942"/>
    </cofactor>
</comment>
<dbReference type="InterPro" id="IPR057326">
    <property type="entry name" value="KR_dom"/>
</dbReference>
<dbReference type="CDD" id="cd17643">
    <property type="entry name" value="A_NRPS_Cytc1-like"/>
    <property type="match status" value="1"/>
</dbReference>
<evidence type="ECO:0000259" key="8">
    <source>
        <dbReference type="PROSITE" id="PS52004"/>
    </source>
</evidence>
<dbReference type="Gene3D" id="3.40.47.10">
    <property type="match status" value="1"/>
</dbReference>
<evidence type="ECO:0000256" key="2">
    <source>
        <dbReference type="ARBA" id="ARBA00005194"/>
    </source>
</evidence>
<evidence type="ECO:0000256" key="3">
    <source>
        <dbReference type="ARBA" id="ARBA00006484"/>
    </source>
</evidence>
<dbReference type="GO" id="GO:0004315">
    <property type="term" value="F:3-oxoacyl-[acyl-carrier-protein] synthase activity"/>
    <property type="evidence" value="ECO:0007669"/>
    <property type="project" value="InterPro"/>
</dbReference>
<keyword evidence="10" id="KW-1185">Reference proteome</keyword>
<keyword evidence="6" id="KW-0808">Transferase</keyword>
<dbReference type="GO" id="GO:0006633">
    <property type="term" value="P:fatty acid biosynthetic process"/>
    <property type="evidence" value="ECO:0007669"/>
    <property type="project" value="UniProtKB-UniPathway"/>
</dbReference>
<dbReference type="InterPro" id="IPR001242">
    <property type="entry name" value="Condensation_dom"/>
</dbReference>
<dbReference type="Pfam" id="PF00975">
    <property type="entry name" value="Thioesterase"/>
    <property type="match status" value="1"/>
</dbReference>
<dbReference type="CDD" id="cd00833">
    <property type="entry name" value="PKS"/>
    <property type="match status" value="1"/>
</dbReference>
<dbReference type="InterPro" id="IPR013968">
    <property type="entry name" value="PKS_KR"/>
</dbReference>
<dbReference type="InterPro" id="IPR020841">
    <property type="entry name" value="PKS_Beta-ketoAc_synthase_dom"/>
</dbReference>
<dbReference type="InterPro" id="IPR009081">
    <property type="entry name" value="PP-bd_ACP"/>
</dbReference>
<dbReference type="UniPathway" id="UPA00094"/>
<dbReference type="FunFam" id="3.40.50.980:FF:000002">
    <property type="entry name" value="Enterobactin synthetase component F"/>
    <property type="match status" value="1"/>
</dbReference>
<dbReference type="InterPro" id="IPR014031">
    <property type="entry name" value="Ketoacyl_synth_C"/>
</dbReference>
<dbReference type="InterPro" id="IPR029058">
    <property type="entry name" value="AB_hydrolase_fold"/>
</dbReference>
<dbReference type="SUPFAM" id="SSF53474">
    <property type="entry name" value="alpha/beta-Hydrolases"/>
    <property type="match status" value="1"/>
</dbReference>
<dbReference type="PANTHER" id="PTHR45527">
    <property type="entry name" value="NONRIBOSOMAL PEPTIDE SYNTHETASE"/>
    <property type="match status" value="1"/>
</dbReference>
<dbReference type="PROSITE" id="PS00606">
    <property type="entry name" value="KS3_1"/>
    <property type="match status" value="1"/>
</dbReference>
<dbReference type="eggNOG" id="COG3321">
    <property type="taxonomic scope" value="Bacteria"/>
</dbReference>
<dbReference type="InterPro" id="IPR018201">
    <property type="entry name" value="Ketoacyl_synth_AS"/>
</dbReference>
<dbReference type="Proteomes" id="UP000001060">
    <property type="component" value="Chromosome"/>
</dbReference>
<dbReference type="GO" id="GO:0047462">
    <property type="term" value="F:phenylalanine racemase (ATP-hydrolyzing) activity"/>
    <property type="evidence" value="ECO:0007669"/>
    <property type="project" value="UniProtKB-EC"/>
</dbReference>
<evidence type="ECO:0000313" key="10">
    <source>
        <dbReference type="Proteomes" id="UP000001060"/>
    </source>
</evidence>
<dbReference type="KEGG" id="llo:LLO_0975"/>
<comment type="similarity">
    <text evidence="3">Belongs to the short-chain dehydrogenases/reductases (SDR) family.</text>
</comment>
<dbReference type="SMART" id="SM00822">
    <property type="entry name" value="PKS_KR"/>
    <property type="match status" value="1"/>
</dbReference>
<dbReference type="Gene3D" id="3.30.559.30">
    <property type="entry name" value="Nonribosomal peptide synthetase, condensation domain"/>
    <property type="match status" value="1"/>
</dbReference>
<dbReference type="SUPFAM" id="SSF52777">
    <property type="entry name" value="CoA-dependent acyltransferases"/>
    <property type="match status" value="2"/>
</dbReference>
<dbReference type="Pfam" id="PF21394">
    <property type="entry name" value="Beta-ketacyl_N"/>
    <property type="match status" value="1"/>
</dbReference>
<dbReference type="Pfam" id="PF13193">
    <property type="entry name" value="AMP-binding_C"/>
    <property type="match status" value="1"/>
</dbReference>
<dbReference type="InterPro" id="IPR036291">
    <property type="entry name" value="NAD(P)-bd_dom_sf"/>
</dbReference>
<evidence type="ECO:0000313" key="9">
    <source>
        <dbReference type="EMBL" id="CBJ11325.1"/>
    </source>
</evidence>
<feature type="domain" description="Carrier" evidence="7">
    <location>
        <begin position="2119"/>
        <end position="2194"/>
    </location>
</feature>
<dbReference type="Gene3D" id="3.30.559.10">
    <property type="entry name" value="Chloramphenicol acetyltransferase-like domain"/>
    <property type="match status" value="1"/>
</dbReference>
<dbReference type="GO" id="GO:0044550">
    <property type="term" value="P:secondary metabolite biosynthetic process"/>
    <property type="evidence" value="ECO:0007669"/>
    <property type="project" value="TreeGrafter"/>
</dbReference>
<dbReference type="Pfam" id="PF00668">
    <property type="entry name" value="Condensation"/>
    <property type="match status" value="1"/>
</dbReference>
<dbReference type="InterPro" id="IPR041464">
    <property type="entry name" value="TubC_N"/>
</dbReference>